<sequence length="235" mass="25639">MPVSEIDVPGLFLGVEDGEEPSLPIRIGVPSGPHSDFEPHHVPTTRARTNRGNIVSVPHAWTTTSHVFGFLLTSPRKSSPWSRRKPSGQTGPSTPTRFPTKAPSPIDSTRSPRRFTGESVDHLQPHRSPSRRRQGEVRHLLPCLTFAHSPRVSCLGESTTARTTASRSAGFAVEAEVCVRVPASLLGHMMLWLQRMEAAPVEARSKHLQSRDRLVASLAYEVLGAKSSLTQPGAK</sequence>
<dbReference type="EMBL" id="JAGIZQ010000006">
    <property type="protein sequence ID" value="KAH6623136.1"/>
    <property type="molecule type" value="Genomic_DNA"/>
</dbReference>
<comment type="caution">
    <text evidence="1">The sequence shown here is derived from an EMBL/GenBank/DDBJ whole genome shotgun (WGS) entry which is preliminary data.</text>
</comment>
<protein>
    <submittedName>
        <fullName evidence="1">Uncharacterized protein</fullName>
    </submittedName>
</protein>
<organism evidence="1 2">
    <name type="scientific">Chaetomium tenue</name>
    <dbReference type="NCBI Taxonomy" id="1854479"/>
    <lineage>
        <taxon>Eukaryota</taxon>
        <taxon>Fungi</taxon>
        <taxon>Dikarya</taxon>
        <taxon>Ascomycota</taxon>
        <taxon>Pezizomycotina</taxon>
        <taxon>Sordariomycetes</taxon>
        <taxon>Sordariomycetidae</taxon>
        <taxon>Sordariales</taxon>
        <taxon>Chaetomiaceae</taxon>
        <taxon>Chaetomium</taxon>
    </lineage>
</organism>
<reference evidence="1 2" key="1">
    <citation type="journal article" date="2021" name="Nat. Commun.">
        <title>Genetic determinants of endophytism in the Arabidopsis root mycobiome.</title>
        <authorList>
            <person name="Mesny F."/>
            <person name="Miyauchi S."/>
            <person name="Thiergart T."/>
            <person name="Pickel B."/>
            <person name="Atanasova L."/>
            <person name="Karlsson M."/>
            <person name="Huettel B."/>
            <person name="Barry K.W."/>
            <person name="Haridas S."/>
            <person name="Chen C."/>
            <person name="Bauer D."/>
            <person name="Andreopoulos W."/>
            <person name="Pangilinan J."/>
            <person name="LaButti K."/>
            <person name="Riley R."/>
            <person name="Lipzen A."/>
            <person name="Clum A."/>
            <person name="Drula E."/>
            <person name="Henrissat B."/>
            <person name="Kohler A."/>
            <person name="Grigoriev I.V."/>
            <person name="Martin F.M."/>
            <person name="Hacquard S."/>
        </authorList>
    </citation>
    <scope>NUCLEOTIDE SEQUENCE [LARGE SCALE GENOMIC DNA]</scope>
    <source>
        <strain evidence="1 2">MPI-SDFR-AT-0079</strain>
    </source>
</reference>
<gene>
    <name evidence="1" type="ORF">F5144DRAFT_353885</name>
</gene>
<proteinExistence type="predicted"/>
<accession>A0ACB7P3C7</accession>
<dbReference type="Proteomes" id="UP000724584">
    <property type="component" value="Unassembled WGS sequence"/>
</dbReference>
<name>A0ACB7P3C7_9PEZI</name>
<evidence type="ECO:0000313" key="2">
    <source>
        <dbReference type="Proteomes" id="UP000724584"/>
    </source>
</evidence>
<keyword evidence="2" id="KW-1185">Reference proteome</keyword>
<evidence type="ECO:0000313" key="1">
    <source>
        <dbReference type="EMBL" id="KAH6623136.1"/>
    </source>
</evidence>